<feature type="region of interest" description="Disordered" evidence="6">
    <location>
        <begin position="351"/>
        <end position="383"/>
    </location>
</feature>
<sequence length="613" mass="63950">MARRESVAVAGGGIGGLATAIALAGRGMEVTVIERAERLDTRERGLVLSPDGVRAVDALGGGLGDRLRELGRVAPPGGVRLVMDPGGTVLAEEPIDPPGGPRGGPRILLLRSALQRALLDEALAAGAAVLLSSGVEDYVTHDDGVTVRLSGDRSVECAALVAADGIDSAIRRRVVGDGAPVYRGYASMSGLTGGSVPGPRLYTFEGRDIRLCVTPVRGDTVYWTATIASPPGVWPAKGPDRARRDLVEALIGWYPPVVELIGNSDPHGIVVTDVHDRDPAPCWVDGRVALLGDAAHPMVPVLGEGPGTALEDALALADALGSHDSVPSALVAYERERMERTTALVLAARGRGAPGRPVGALSGSRGQEPRGQGEVTGAGHGRSGGIDDVLGWKPFPSRSRRLLPPVPGEVSRRTPGRSAPGKKPHIVLVSGSLREGSTCDRVVNWCARRCAEQDATVRVFEGAGIDFPAYRPGLSETRHEVGEFLNELRSADGVVLVSPAYHGTVSGLLKNALDYISDLREPVPHLDGRAIGCVAVGAASGDAEATLATLRAIGRAVRGRPASVGVVIPRAPGSEEEQTVPREERLLRMLSQILWMARARPTPGSPGFLDTAA</sequence>
<evidence type="ECO:0000256" key="2">
    <source>
        <dbReference type="ARBA" id="ARBA00022630"/>
    </source>
</evidence>
<feature type="compositionally biased region" description="Gly residues" evidence="6">
    <location>
        <begin position="374"/>
        <end position="383"/>
    </location>
</feature>
<dbReference type="InterPro" id="IPR050493">
    <property type="entry name" value="FAD-dep_Monooxygenase_BioMet"/>
</dbReference>
<evidence type="ECO:0000256" key="6">
    <source>
        <dbReference type="SAM" id="MobiDB-lite"/>
    </source>
</evidence>
<dbReference type="PRINTS" id="PR00420">
    <property type="entry name" value="RNGMNOXGNASE"/>
</dbReference>
<proteinExistence type="predicted"/>
<dbReference type="InterPro" id="IPR002938">
    <property type="entry name" value="FAD-bd"/>
</dbReference>
<evidence type="ECO:0000313" key="10">
    <source>
        <dbReference type="Proteomes" id="UP000538929"/>
    </source>
</evidence>
<dbReference type="EMBL" id="VKHT01000009">
    <property type="protein sequence ID" value="MBB0242653.1"/>
    <property type="molecule type" value="Genomic_DNA"/>
</dbReference>
<feature type="compositionally biased region" description="Low complexity" evidence="6">
    <location>
        <begin position="351"/>
        <end position="361"/>
    </location>
</feature>
<protein>
    <submittedName>
        <fullName evidence="9">NAD(P)-binding protein</fullName>
    </submittedName>
</protein>
<dbReference type="GO" id="GO:0004497">
    <property type="term" value="F:monooxygenase activity"/>
    <property type="evidence" value="ECO:0007669"/>
    <property type="project" value="UniProtKB-KW"/>
</dbReference>
<dbReference type="Gene3D" id="3.50.50.60">
    <property type="entry name" value="FAD/NAD(P)-binding domain"/>
    <property type="match status" value="1"/>
</dbReference>
<dbReference type="Gene3D" id="3.40.50.360">
    <property type="match status" value="1"/>
</dbReference>
<name>A0A7W3XZS2_9ACTN</name>
<evidence type="ECO:0000313" key="9">
    <source>
        <dbReference type="EMBL" id="MBB0242653.1"/>
    </source>
</evidence>
<reference evidence="10" key="1">
    <citation type="submission" date="2019-10" db="EMBL/GenBank/DDBJ databases">
        <title>Streptomyces sp. nov., a novel actinobacterium isolated from alkaline environment.</title>
        <authorList>
            <person name="Golinska P."/>
        </authorList>
    </citation>
    <scope>NUCLEOTIDE SEQUENCE [LARGE SCALE GENOMIC DNA]</scope>
    <source>
        <strain evidence="10">DSM 42118</strain>
    </source>
</reference>
<evidence type="ECO:0000259" key="7">
    <source>
        <dbReference type="Pfam" id="PF01494"/>
    </source>
</evidence>
<evidence type="ECO:0000256" key="3">
    <source>
        <dbReference type="ARBA" id="ARBA00022827"/>
    </source>
</evidence>
<keyword evidence="10" id="KW-1185">Reference proteome</keyword>
<dbReference type="Proteomes" id="UP000538929">
    <property type="component" value="Unassembled WGS sequence"/>
</dbReference>
<evidence type="ECO:0000256" key="1">
    <source>
        <dbReference type="ARBA" id="ARBA00001974"/>
    </source>
</evidence>
<evidence type="ECO:0000259" key="8">
    <source>
        <dbReference type="Pfam" id="PF03358"/>
    </source>
</evidence>
<dbReference type="SUPFAM" id="SSF52218">
    <property type="entry name" value="Flavoproteins"/>
    <property type="match status" value="1"/>
</dbReference>
<dbReference type="InterPro" id="IPR036188">
    <property type="entry name" value="FAD/NAD-bd_sf"/>
</dbReference>
<keyword evidence="2" id="KW-0285">Flavoprotein</keyword>
<dbReference type="PANTHER" id="PTHR13789">
    <property type="entry name" value="MONOOXYGENASE"/>
    <property type="match status" value="1"/>
</dbReference>
<dbReference type="SUPFAM" id="SSF51905">
    <property type="entry name" value="FAD/NAD(P)-binding domain"/>
    <property type="match status" value="1"/>
</dbReference>
<comment type="caution">
    <text evidence="9">The sequence shown here is derived from an EMBL/GenBank/DDBJ whole genome shotgun (WGS) entry which is preliminary data.</text>
</comment>
<keyword evidence="4" id="KW-0560">Oxidoreductase</keyword>
<accession>A0A7W3XZS2</accession>
<feature type="domain" description="FAD-binding" evidence="7">
    <location>
        <begin position="6"/>
        <end position="345"/>
    </location>
</feature>
<dbReference type="InterPro" id="IPR029039">
    <property type="entry name" value="Flavoprotein-like_sf"/>
</dbReference>
<feature type="domain" description="NADPH-dependent FMN reductase-like" evidence="8">
    <location>
        <begin position="425"/>
        <end position="561"/>
    </location>
</feature>
<keyword evidence="5" id="KW-0503">Monooxygenase</keyword>
<dbReference type="PANTHER" id="PTHR13789:SF318">
    <property type="entry name" value="GERANYLGERANYL DIPHOSPHATE REDUCTASE"/>
    <property type="match status" value="1"/>
</dbReference>
<evidence type="ECO:0000256" key="5">
    <source>
        <dbReference type="ARBA" id="ARBA00023033"/>
    </source>
</evidence>
<evidence type="ECO:0000256" key="4">
    <source>
        <dbReference type="ARBA" id="ARBA00023002"/>
    </source>
</evidence>
<dbReference type="Pfam" id="PF01494">
    <property type="entry name" value="FAD_binding_3"/>
    <property type="match status" value="1"/>
</dbReference>
<dbReference type="AlphaFoldDB" id="A0A7W3XZS2"/>
<keyword evidence="3" id="KW-0274">FAD</keyword>
<gene>
    <name evidence="9" type="ORF">FNQ90_00655</name>
</gene>
<feature type="region of interest" description="Disordered" evidence="6">
    <location>
        <begin position="397"/>
        <end position="424"/>
    </location>
</feature>
<dbReference type="GO" id="GO:0071949">
    <property type="term" value="F:FAD binding"/>
    <property type="evidence" value="ECO:0007669"/>
    <property type="project" value="InterPro"/>
</dbReference>
<dbReference type="Pfam" id="PF03358">
    <property type="entry name" value="FMN_red"/>
    <property type="match status" value="1"/>
</dbReference>
<dbReference type="InterPro" id="IPR005025">
    <property type="entry name" value="FMN_Rdtase-like_dom"/>
</dbReference>
<organism evidence="9 10">
    <name type="scientific">Streptomyces alkaliphilus</name>
    <dbReference type="NCBI Taxonomy" id="1472722"/>
    <lineage>
        <taxon>Bacteria</taxon>
        <taxon>Bacillati</taxon>
        <taxon>Actinomycetota</taxon>
        <taxon>Actinomycetes</taxon>
        <taxon>Kitasatosporales</taxon>
        <taxon>Streptomycetaceae</taxon>
        <taxon>Streptomyces</taxon>
    </lineage>
</organism>
<comment type="cofactor">
    <cofactor evidence="1">
        <name>FAD</name>
        <dbReference type="ChEBI" id="CHEBI:57692"/>
    </cofactor>
</comment>